<keyword evidence="2" id="KW-1185">Reference proteome</keyword>
<accession>A0A517R0X7</accession>
<reference evidence="1 2" key="1">
    <citation type="submission" date="2019-02" db="EMBL/GenBank/DDBJ databases">
        <title>Deep-cultivation of Planctomycetes and their phenomic and genomic characterization uncovers novel biology.</title>
        <authorList>
            <person name="Wiegand S."/>
            <person name="Jogler M."/>
            <person name="Boedeker C."/>
            <person name="Pinto D."/>
            <person name="Vollmers J."/>
            <person name="Rivas-Marin E."/>
            <person name="Kohn T."/>
            <person name="Peeters S.H."/>
            <person name="Heuer A."/>
            <person name="Rast P."/>
            <person name="Oberbeckmann S."/>
            <person name="Bunk B."/>
            <person name="Jeske O."/>
            <person name="Meyerdierks A."/>
            <person name="Storesund J.E."/>
            <person name="Kallscheuer N."/>
            <person name="Luecker S."/>
            <person name="Lage O.M."/>
            <person name="Pohl T."/>
            <person name="Merkel B.J."/>
            <person name="Hornburger P."/>
            <person name="Mueller R.-W."/>
            <person name="Bruemmer F."/>
            <person name="Labrenz M."/>
            <person name="Spormann A.M."/>
            <person name="Op den Camp H."/>
            <person name="Overmann J."/>
            <person name="Amann R."/>
            <person name="Jetten M.S.M."/>
            <person name="Mascher T."/>
            <person name="Medema M.H."/>
            <person name="Devos D.P."/>
            <person name="Kaster A.-K."/>
            <person name="Ovreas L."/>
            <person name="Rohde M."/>
            <person name="Galperin M.Y."/>
            <person name="Jogler C."/>
        </authorList>
    </citation>
    <scope>NUCLEOTIDE SEQUENCE [LARGE SCALE GENOMIC DNA]</scope>
    <source>
        <strain evidence="1 2">Pan189</strain>
    </source>
</reference>
<evidence type="ECO:0000313" key="2">
    <source>
        <dbReference type="Proteomes" id="UP000317318"/>
    </source>
</evidence>
<proteinExistence type="predicted"/>
<dbReference type="Proteomes" id="UP000317318">
    <property type="component" value="Chromosome"/>
</dbReference>
<dbReference type="InterPro" id="IPR036513">
    <property type="entry name" value="STAS_dom_sf"/>
</dbReference>
<evidence type="ECO:0008006" key="3">
    <source>
        <dbReference type="Google" id="ProtNLM"/>
    </source>
</evidence>
<dbReference type="SUPFAM" id="SSF52091">
    <property type="entry name" value="SpoIIaa-like"/>
    <property type="match status" value="1"/>
</dbReference>
<dbReference type="AlphaFoldDB" id="A0A517R0X7"/>
<dbReference type="CDD" id="cd07043">
    <property type="entry name" value="STAS_anti-anti-sigma_factors"/>
    <property type="match status" value="1"/>
</dbReference>
<dbReference type="EMBL" id="CP036268">
    <property type="protein sequence ID" value="QDT37557.1"/>
    <property type="molecule type" value="Genomic_DNA"/>
</dbReference>
<protein>
    <recommendedName>
        <fullName evidence="3">STAS domain-containing protein</fullName>
    </recommendedName>
</protein>
<name>A0A517R0X7_9PLAN</name>
<sequence length="137" mass="15319">MVDTKPAKSLRSVVIASSQNESRDMKVNRKAGKDSGWDQLHCEIEGDTAVVSFGDVRSPHETDAGEIADKLEQLVKRHAIKTLVFDLENVAMLPSDVFGLLILYRNRGYDVAIRRPSREVTDVLAVTKIDSIIRVER</sequence>
<gene>
    <name evidence="1" type="ORF">Pan189_19370</name>
</gene>
<dbReference type="Gene3D" id="3.30.750.24">
    <property type="entry name" value="STAS domain"/>
    <property type="match status" value="1"/>
</dbReference>
<organism evidence="1 2">
    <name type="scientific">Stratiformator vulcanicus</name>
    <dbReference type="NCBI Taxonomy" id="2527980"/>
    <lineage>
        <taxon>Bacteria</taxon>
        <taxon>Pseudomonadati</taxon>
        <taxon>Planctomycetota</taxon>
        <taxon>Planctomycetia</taxon>
        <taxon>Planctomycetales</taxon>
        <taxon>Planctomycetaceae</taxon>
        <taxon>Stratiformator</taxon>
    </lineage>
</organism>
<evidence type="ECO:0000313" key="1">
    <source>
        <dbReference type="EMBL" id="QDT37557.1"/>
    </source>
</evidence>
<dbReference type="KEGG" id="svp:Pan189_19370"/>